<dbReference type="Proteomes" id="UP000823775">
    <property type="component" value="Unassembled WGS sequence"/>
</dbReference>
<comment type="caution">
    <text evidence="1">The sequence shown here is derived from an EMBL/GenBank/DDBJ whole genome shotgun (WGS) entry which is preliminary data.</text>
</comment>
<evidence type="ECO:0000313" key="1">
    <source>
        <dbReference type="EMBL" id="MCD7457106.1"/>
    </source>
</evidence>
<accession>A0ABS8SDY7</accession>
<gene>
    <name evidence="1" type="ORF">HAX54_034179</name>
</gene>
<name>A0ABS8SDY7_DATST</name>
<proteinExistence type="predicted"/>
<dbReference type="EMBL" id="JACEIK010000440">
    <property type="protein sequence ID" value="MCD7457106.1"/>
    <property type="molecule type" value="Genomic_DNA"/>
</dbReference>
<reference evidence="1 2" key="1">
    <citation type="journal article" date="2021" name="BMC Genomics">
        <title>Datura genome reveals duplications of psychoactive alkaloid biosynthetic genes and high mutation rate following tissue culture.</title>
        <authorList>
            <person name="Rajewski A."/>
            <person name="Carter-House D."/>
            <person name="Stajich J."/>
            <person name="Litt A."/>
        </authorList>
    </citation>
    <scope>NUCLEOTIDE SEQUENCE [LARGE SCALE GENOMIC DNA]</scope>
    <source>
        <strain evidence="1">AR-01</strain>
    </source>
</reference>
<sequence>MILKDIWKMPLGKTIAVQFNSRNQAIGKEGQKLASFLGIIARIPELTPLHIDDWRSFAREEKKKLVDFVKKKFSIPQHVEEFVIKSIGKKSKDYMRFKK</sequence>
<evidence type="ECO:0000313" key="2">
    <source>
        <dbReference type="Proteomes" id="UP000823775"/>
    </source>
</evidence>
<dbReference type="PANTHER" id="PTHR33144">
    <property type="entry name" value="OS10G0409366 PROTEIN-RELATED"/>
    <property type="match status" value="1"/>
</dbReference>
<protein>
    <submittedName>
        <fullName evidence="1">Uncharacterized protein</fullName>
    </submittedName>
</protein>
<keyword evidence="2" id="KW-1185">Reference proteome</keyword>
<organism evidence="1 2">
    <name type="scientific">Datura stramonium</name>
    <name type="common">Jimsonweed</name>
    <name type="synonym">Common thornapple</name>
    <dbReference type="NCBI Taxonomy" id="4076"/>
    <lineage>
        <taxon>Eukaryota</taxon>
        <taxon>Viridiplantae</taxon>
        <taxon>Streptophyta</taxon>
        <taxon>Embryophyta</taxon>
        <taxon>Tracheophyta</taxon>
        <taxon>Spermatophyta</taxon>
        <taxon>Magnoliopsida</taxon>
        <taxon>eudicotyledons</taxon>
        <taxon>Gunneridae</taxon>
        <taxon>Pentapetalae</taxon>
        <taxon>asterids</taxon>
        <taxon>lamiids</taxon>
        <taxon>Solanales</taxon>
        <taxon>Solanaceae</taxon>
        <taxon>Solanoideae</taxon>
        <taxon>Datureae</taxon>
        <taxon>Datura</taxon>
    </lineage>
</organism>
<dbReference type="PANTHER" id="PTHR33144:SF46">
    <property type="entry name" value="OS04G0610000 PROTEIN"/>
    <property type="match status" value="1"/>
</dbReference>